<dbReference type="Gene3D" id="3.30.870.10">
    <property type="entry name" value="Endonuclease Chain A"/>
    <property type="match status" value="1"/>
</dbReference>
<keyword evidence="2" id="KW-1185">Reference proteome</keyword>
<protein>
    <submittedName>
        <fullName evidence="1">XRE family transcriptional regulator</fullName>
    </submittedName>
</protein>
<gene>
    <name evidence="1" type="ORF">AWC07_22070</name>
</gene>
<dbReference type="SUPFAM" id="SSF56024">
    <property type="entry name" value="Phospholipase D/nuclease"/>
    <property type="match status" value="1"/>
</dbReference>
<dbReference type="CDD" id="cd00093">
    <property type="entry name" value="HTH_XRE"/>
    <property type="match status" value="1"/>
</dbReference>
<name>A0A1X1W1D9_MYCGS</name>
<organism evidence="1 2">
    <name type="scientific">Mycobacterium gastri</name>
    <dbReference type="NCBI Taxonomy" id="1777"/>
    <lineage>
        <taxon>Bacteria</taxon>
        <taxon>Bacillati</taxon>
        <taxon>Actinomycetota</taxon>
        <taxon>Actinomycetes</taxon>
        <taxon>Mycobacteriales</taxon>
        <taxon>Mycobacteriaceae</taxon>
        <taxon>Mycobacterium</taxon>
    </lineage>
</organism>
<proteinExistence type="predicted"/>
<dbReference type="SUPFAM" id="SSF47413">
    <property type="entry name" value="lambda repressor-like DNA-binding domains"/>
    <property type="match status" value="1"/>
</dbReference>
<dbReference type="Proteomes" id="UP000193738">
    <property type="component" value="Unassembled WGS sequence"/>
</dbReference>
<reference evidence="1 2" key="1">
    <citation type="submission" date="2016-01" db="EMBL/GenBank/DDBJ databases">
        <title>The new phylogeny of the genus Mycobacterium.</title>
        <authorList>
            <person name="Tarcisio F."/>
            <person name="Conor M."/>
            <person name="Antonella G."/>
            <person name="Elisabetta G."/>
            <person name="Giulia F.S."/>
            <person name="Sara T."/>
            <person name="Anna F."/>
            <person name="Clotilde B."/>
            <person name="Roberto B."/>
            <person name="Veronica D.S."/>
            <person name="Fabio R."/>
            <person name="Monica P."/>
            <person name="Olivier J."/>
            <person name="Enrico T."/>
            <person name="Nicola S."/>
        </authorList>
    </citation>
    <scope>NUCLEOTIDE SEQUENCE [LARGE SCALE GENOMIC DNA]</scope>
    <source>
        <strain evidence="1 2">DSM 43505</strain>
    </source>
</reference>
<dbReference type="InterPro" id="IPR001387">
    <property type="entry name" value="Cro/C1-type_HTH"/>
</dbReference>
<dbReference type="EMBL" id="LQOX01000008">
    <property type="protein sequence ID" value="ORV79895.1"/>
    <property type="molecule type" value="Genomic_DNA"/>
</dbReference>
<accession>A0A1X1W1D9</accession>
<dbReference type="CDD" id="cd00138">
    <property type="entry name" value="PLDc_SF"/>
    <property type="match status" value="1"/>
</dbReference>
<dbReference type="InterPro" id="IPR010982">
    <property type="entry name" value="Lambda_DNA-bd_dom_sf"/>
</dbReference>
<evidence type="ECO:0000313" key="1">
    <source>
        <dbReference type="EMBL" id="ORV79895.1"/>
    </source>
</evidence>
<dbReference type="RefSeq" id="WP_036410943.1">
    <property type="nucleotide sequence ID" value="NZ_LQOX01000008.1"/>
</dbReference>
<dbReference type="AlphaFoldDB" id="A0A1X1W1D9"/>
<comment type="caution">
    <text evidence="1">The sequence shown here is derived from an EMBL/GenBank/DDBJ whole genome shotgun (WGS) entry which is preliminary data.</text>
</comment>
<dbReference type="STRING" id="1777.AWC07_22070"/>
<dbReference type="Gene3D" id="1.10.260.40">
    <property type="entry name" value="lambda repressor-like DNA-binding domains"/>
    <property type="match status" value="1"/>
</dbReference>
<evidence type="ECO:0000313" key="2">
    <source>
        <dbReference type="Proteomes" id="UP000193738"/>
    </source>
</evidence>
<dbReference type="GO" id="GO:0003677">
    <property type="term" value="F:DNA binding"/>
    <property type="evidence" value="ECO:0007669"/>
    <property type="project" value="InterPro"/>
</dbReference>
<sequence>MIPNEPLRERVRGKRLSDRRFADGIGVSVKTVHRWLADVDYKVREENARRAAEVLGCTPHDLWPQQYPASDGSHLATSWVKPFMPTVYATRSQIPVSLWQQHFTDAHRAVDILVFAATFLFDTVDGFVATLVDAAERGVAVRVLIGDPESASTILRGQEEDIGEAVIARCRTTVELLAPRATTPGLQIRTHQTTLYASTFRVDDDMIVNFHIYGSPGRSNPVMVFARADEPRLWATFDQAFNRVWDNAKPLTD</sequence>